<evidence type="ECO:0000313" key="1">
    <source>
        <dbReference type="EMBL" id="MPQ64942.1"/>
    </source>
</evidence>
<evidence type="ECO:0008006" key="3">
    <source>
        <dbReference type="Google" id="ProtNLM"/>
    </source>
</evidence>
<dbReference type="Proteomes" id="UP000342249">
    <property type="component" value="Unassembled WGS sequence"/>
</dbReference>
<sequence length="191" mass="22159">MKRQLTVAQEFGILVYRNKIGLLYHPKLLTVGAVIYDLISSGKVELDNKNRINVINNFSEIESEQIVLKTLSKKKNRKLFLWIVWYYVTFNSKSVYQANICKLKSSNSISTAENIVQKIRAELLEDGNIYEGTVFLSFLLKKVNLLKKYFSKYESEDLNKTINRLKNEECYKVYSIISKSITILDIAVMSH</sequence>
<name>A0A5N7J8A7_9CLOT</name>
<organism evidence="1 2">
    <name type="scientific">Clostridium estertheticum</name>
    <dbReference type="NCBI Taxonomy" id="238834"/>
    <lineage>
        <taxon>Bacteria</taxon>
        <taxon>Bacillati</taxon>
        <taxon>Bacillota</taxon>
        <taxon>Clostridia</taxon>
        <taxon>Eubacteriales</taxon>
        <taxon>Clostridiaceae</taxon>
        <taxon>Clostridium</taxon>
    </lineage>
</organism>
<dbReference type="AlphaFoldDB" id="A0A5N7J8A7"/>
<comment type="caution">
    <text evidence="1">The sequence shown here is derived from an EMBL/GenBank/DDBJ whole genome shotgun (WGS) entry which is preliminary data.</text>
</comment>
<proteinExistence type="predicted"/>
<dbReference type="EMBL" id="SPSF01000060">
    <property type="protein sequence ID" value="MPQ64942.1"/>
    <property type="molecule type" value="Genomic_DNA"/>
</dbReference>
<evidence type="ECO:0000313" key="2">
    <source>
        <dbReference type="Proteomes" id="UP000342249"/>
    </source>
</evidence>
<reference evidence="1 2" key="1">
    <citation type="journal article" date="2019" name="Lett. Appl. Microbiol.">
        <title>A case of 'blown pack' spoilage of vacuum-packaged pork likely associated with Clostridium estertheticum in Canada.</title>
        <authorList>
            <person name="Zhang P."/>
            <person name="Ward P."/>
            <person name="McMullen L.M."/>
            <person name="Yang X."/>
        </authorList>
    </citation>
    <scope>NUCLEOTIDE SEQUENCE [LARGE SCALE GENOMIC DNA]</scope>
    <source>
        <strain evidence="1 2">MA19</strain>
    </source>
</reference>
<accession>A0A5N7J8A7</accession>
<gene>
    <name evidence="1" type="ORF">E4V82_23045</name>
</gene>
<dbReference type="RefSeq" id="WP_152754081.1">
    <property type="nucleotide sequence ID" value="NZ_SPSE01000052.1"/>
</dbReference>
<protein>
    <recommendedName>
        <fullName evidence="3">GPP34 family phosphoprotein</fullName>
    </recommendedName>
</protein>